<reference evidence="1" key="1">
    <citation type="journal article" date="2020" name="Stud. Mycol.">
        <title>101 Dothideomycetes genomes: a test case for predicting lifestyles and emergence of pathogens.</title>
        <authorList>
            <person name="Haridas S."/>
            <person name="Albert R."/>
            <person name="Binder M."/>
            <person name="Bloem J."/>
            <person name="Labutti K."/>
            <person name="Salamov A."/>
            <person name="Andreopoulos B."/>
            <person name="Baker S."/>
            <person name="Barry K."/>
            <person name="Bills G."/>
            <person name="Bluhm B."/>
            <person name="Cannon C."/>
            <person name="Castanera R."/>
            <person name="Culley D."/>
            <person name="Daum C."/>
            <person name="Ezra D."/>
            <person name="Gonzalez J."/>
            <person name="Henrissat B."/>
            <person name="Kuo A."/>
            <person name="Liang C."/>
            <person name="Lipzen A."/>
            <person name="Lutzoni F."/>
            <person name="Magnuson J."/>
            <person name="Mondo S."/>
            <person name="Nolan M."/>
            <person name="Ohm R."/>
            <person name="Pangilinan J."/>
            <person name="Park H.-J."/>
            <person name="Ramirez L."/>
            <person name="Alfaro M."/>
            <person name="Sun H."/>
            <person name="Tritt A."/>
            <person name="Yoshinaga Y."/>
            <person name="Zwiers L.-H."/>
            <person name="Turgeon B."/>
            <person name="Goodwin S."/>
            <person name="Spatafora J."/>
            <person name="Crous P."/>
            <person name="Grigoriev I."/>
        </authorList>
    </citation>
    <scope>NUCLEOTIDE SEQUENCE</scope>
    <source>
        <strain evidence="1">ATCC 200398</strain>
    </source>
</reference>
<dbReference type="EMBL" id="MU003501">
    <property type="protein sequence ID" value="KAF2472913.1"/>
    <property type="molecule type" value="Genomic_DNA"/>
</dbReference>
<sequence>MRISLLLGFLGTAVTSLPTNEREFVDAGRGKIPIGRACTGVGLAETCTTLTMTTPNECVTAVSKELPLDRCIMSLEITARQPCAFFSLEACINPAGTHAMVVQGPARLPTLPGAMQDAIQAYICGPNATNFAPNATMAAGTVVVNIPKHVRNVEVKERDDEGTIPDDGRGATIFKQQDLIGETVPADKTAIPGNAWCTDLTMIYGNWDGRVRSLVVQLGYKCQFYTTYGCPSSSPKLSLGSKDESTKLRTLSEEFDEKIHSVVCVKI</sequence>
<keyword evidence="2" id="KW-1185">Reference proteome</keyword>
<gene>
    <name evidence="1" type="ORF">BDR25DRAFT_312786</name>
</gene>
<proteinExistence type="predicted"/>
<evidence type="ECO:0000313" key="1">
    <source>
        <dbReference type="EMBL" id="KAF2472913.1"/>
    </source>
</evidence>
<comment type="caution">
    <text evidence="1">The sequence shown here is derived from an EMBL/GenBank/DDBJ whole genome shotgun (WGS) entry which is preliminary data.</text>
</comment>
<organism evidence="1 2">
    <name type="scientific">Lindgomyces ingoldianus</name>
    <dbReference type="NCBI Taxonomy" id="673940"/>
    <lineage>
        <taxon>Eukaryota</taxon>
        <taxon>Fungi</taxon>
        <taxon>Dikarya</taxon>
        <taxon>Ascomycota</taxon>
        <taxon>Pezizomycotina</taxon>
        <taxon>Dothideomycetes</taxon>
        <taxon>Pleosporomycetidae</taxon>
        <taxon>Pleosporales</taxon>
        <taxon>Lindgomycetaceae</taxon>
        <taxon>Lindgomyces</taxon>
    </lineage>
</organism>
<accession>A0ACB6R261</accession>
<dbReference type="Proteomes" id="UP000799755">
    <property type="component" value="Unassembled WGS sequence"/>
</dbReference>
<evidence type="ECO:0000313" key="2">
    <source>
        <dbReference type="Proteomes" id="UP000799755"/>
    </source>
</evidence>
<name>A0ACB6R261_9PLEO</name>
<protein>
    <submittedName>
        <fullName evidence="1">Uncharacterized protein</fullName>
    </submittedName>
</protein>